<keyword evidence="5 7" id="KW-0573">Peptidoglycan synthesis</keyword>
<sequence length="231" mass="25440">MKFRIVLFGVLALISLSVGIAIYQYVLAPTVPHSATSVTPVTPPASSTIKEKQKPTATDPSVGKQPNDRVATLGARIHRPSWPDQPLAPNTTADRIVVEKKARRLTLFFGNRPIKAYDIALGRQPDGPKRFQGDNKTPEGHYKIDARKQNSAYHRALHISYPSRQDAAFAAAQKRPTGGDIMIHGLPNGMGSMGRLHLLRDWTAGCIAVTNNEIEEIWRVVRDGTPIEIRP</sequence>
<feature type="domain" description="L,D-TPase catalytic" evidence="9">
    <location>
        <begin position="94"/>
        <end position="230"/>
    </location>
</feature>
<evidence type="ECO:0000256" key="3">
    <source>
        <dbReference type="ARBA" id="ARBA00022679"/>
    </source>
</evidence>
<dbReference type="GO" id="GO:0004180">
    <property type="term" value="F:carboxypeptidase activity"/>
    <property type="evidence" value="ECO:0007669"/>
    <property type="project" value="UniProtKB-ARBA"/>
</dbReference>
<protein>
    <submittedName>
        <fullName evidence="10">Lipoprotein, putative (Modular protein)</fullName>
    </submittedName>
</protein>
<evidence type="ECO:0000313" key="11">
    <source>
        <dbReference type="Proteomes" id="UP000035760"/>
    </source>
</evidence>
<evidence type="ECO:0000256" key="6">
    <source>
        <dbReference type="ARBA" id="ARBA00023316"/>
    </source>
</evidence>
<evidence type="ECO:0000256" key="7">
    <source>
        <dbReference type="PROSITE-ProRule" id="PRU01373"/>
    </source>
</evidence>
<dbReference type="PANTHER" id="PTHR36699:SF1">
    <property type="entry name" value="L,D-TRANSPEPTIDASE YAFK-RELATED"/>
    <property type="match status" value="1"/>
</dbReference>
<evidence type="ECO:0000313" key="10">
    <source>
        <dbReference type="EMBL" id="CDI01668.1"/>
    </source>
</evidence>
<keyword evidence="4 7" id="KW-0133">Cell shape</keyword>
<dbReference type="STRING" id="1400863.BN873_190062"/>
<comment type="caution">
    <text evidence="10">The sequence shown here is derived from an EMBL/GenBank/DDBJ whole genome shotgun (WGS) entry which is preliminary data.</text>
</comment>
<feature type="compositionally biased region" description="Polar residues" evidence="8">
    <location>
        <begin position="35"/>
        <end position="48"/>
    </location>
</feature>
<evidence type="ECO:0000256" key="4">
    <source>
        <dbReference type="ARBA" id="ARBA00022960"/>
    </source>
</evidence>
<dbReference type="OrthoDB" id="9809748at2"/>
<evidence type="ECO:0000256" key="2">
    <source>
        <dbReference type="ARBA" id="ARBA00005992"/>
    </source>
</evidence>
<keyword evidence="11" id="KW-1185">Reference proteome</keyword>
<dbReference type="SUPFAM" id="SSF141523">
    <property type="entry name" value="L,D-transpeptidase catalytic domain-like"/>
    <property type="match status" value="1"/>
</dbReference>
<dbReference type="GO" id="GO:0008360">
    <property type="term" value="P:regulation of cell shape"/>
    <property type="evidence" value="ECO:0007669"/>
    <property type="project" value="UniProtKB-UniRule"/>
</dbReference>
<dbReference type="GO" id="GO:0071555">
    <property type="term" value="P:cell wall organization"/>
    <property type="evidence" value="ECO:0007669"/>
    <property type="project" value="UniProtKB-UniRule"/>
</dbReference>
<feature type="active site" description="Proton donor/acceptor" evidence="7">
    <location>
        <position position="184"/>
    </location>
</feature>
<reference evidence="10" key="1">
    <citation type="submission" date="2013-07" db="EMBL/GenBank/DDBJ databases">
        <authorList>
            <person name="McIlroy S."/>
        </authorList>
    </citation>
    <scope>NUCLEOTIDE SEQUENCE [LARGE SCALE GENOMIC DNA]</scope>
    <source>
        <strain evidence="10">Run_A_D11</strain>
    </source>
</reference>
<comment type="pathway">
    <text evidence="1 7">Cell wall biogenesis; peptidoglycan biosynthesis.</text>
</comment>
<evidence type="ECO:0000256" key="1">
    <source>
        <dbReference type="ARBA" id="ARBA00004752"/>
    </source>
</evidence>
<dbReference type="GO" id="GO:0009252">
    <property type="term" value="P:peptidoglycan biosynthetic process"/>
    <property type="evidence" value="ECO:0007669"/>
    <property type="project" value="UniProtKB-UniPathway"/>
</dbReference>
<dbReference type="EMBL" id="CBTJ020000024">
    <property type="protein sequence ID" value="CDI01668.1"/>
    <property type="molecule type" value="Genomic_DNA"/>
</dbReference>
<proteinExistence type="inferred from homology"/>
<accession>W6MC36</accession>
<dbReference type="Pfam" id="PF03734">
    <property type="entry name" value="YkuD"/>
    <property type="match status" value="1"/>
</dbReference>
<evidence type="ECO:0000256" key="8">
    <source>
        <dbReference type="SAM" id="MobiDB-lite"/>
    </source>
</evidence>
<dbReference type="AlphaFoldDB" id="W6MC36"/>
<name>W6MC36_9GAMM</name>
<dbReference type="Gene3D" id="2.40.440.10">
    <property type="entry name" value="L,D-transpeptidase catalytic domain-like"/>
    <property type="match status" value="1"/>
</dbReference>
<dbReference type="UniPathway" id="UPA00219"/>
<dbReference type="InterPro" id="IPR005490">
    <property type="entry name" value="LD_TPept_cat_dom"/>
</dbReference>
<evidence type="ECO:0000256" key="5">
    <source>
        <dbReference type="ARBA" id="ARBA00022984"/>
    </source>
</evidence>
<organism evidence="10 11">
    <name type="scientific">Candidatus Competibacter denitrificans Run_A_D11</name>
    <dbReference type="NCBI Taxonomy" id="1400863"/>
    <lineage>
        <taxon>Bacteria</taxon>
        <taxon>Pseudomonadati</taxon>
        <taxon>Pseudomonadota</taxon>
        <taxon>Gammaproteobacteria</taxon>
        <taxon>Candidatus Competibacteraceae</taxon>
        <taxon>Candidatus Competibacter</taxon>
    </lineage>
</organism>
<evidence type="ECO:0000259" key="9">
    <source>
        <dbReference type="PROSITE" id="PS52029"/>
    </source>
</evidence>
<dbReference type="PROSITE" id="PS52029">
    <property type="entry name" value="LD_TPASE"/>
    <property type="match status" value="1"/>
</dbReference>
<dbReference type="PANTHER" id="PTHR36699">
    <property type="entry name" value="LD-TRANSPEPTIDASE"/>
    <property type="match status" value="1"/>
</dbReference>
<feature type="active site" description="Nucleophile" evidence="7">
    <location>
        <position position="206"/>
    </location>
</feature>
<dbReference type="Proteomes" id="UP000035760">
    <property type="component" value="Unassembled WGS sequence"/>
</dbReference>
<gene>
    <name evidence="10" type="ORF">BN873_190062</name>
</gene>
<reference evidence="10" key="2">
    <citation type="submission" date="2014-03" db="EMBL/GenBank/DDBJ databases">
        <title>Candidatus Competibacter-lineage genomes retrieved from metagenomes reveal functional metabolic diversity.</title>
        <authorList>
            <person name="McIlroy S.J."/>
            <person name="Albertsen M."/>
            <person name="Andresen E.K."/>
            <person name="Saunders A.M."/>
            <person name="Kristiansen R."/>
            <person name="Stokholm-Bjerregaard M."/>
            <person name="Nielsen K.L."/>
            <person name="Nielsen P.H."/>
        </authorList>
    </citation>
    <scope>NUCLEOTIDE SEQUENCE</scope>
    <source>
        <strain evidence="10">Run_A_D11</strain>
    </source>
</reference>
<keyword evidence="3" id="KW-0808">Transferase</keyword>
<dbReference type="CDD" id="cd16913">
    <property type="entry name" value="YkuD_like"/>
    <property type="match status" value="1"/>
</dbReference>
<feature type="region of interest" description="Disordered" evidence="8">
    <location>
        <begin position="35"/>
        <end position="67"/>
    </location>
</feature>
<keyword evidence="10" id="KW-0449">Lipoprotein</keyword>
<comment type="similarity">
    <text evidence="2">Belongs to the YkuD family.</text>
</comment>
<dbReference type="InterPro" id="IPR038063">
    <property type="entry name" value="Transpep_catalytic_dom"/>
</dbReference>
<keyword evidence="6 7" id="KW-0961">Cell wall biogenesis/degradation</keyword>
<dbReference type="GO" id="GO:0016740">
    <property type="term" value="F:transferase activity"/>
    <property type="evidence" value="ECO:0007669"/>
    <property type="project" value="UniProtKB-KW"/>
</dbReference>
<dbReference type="RefSeq" id="WP_082161089.1">
    <property type="nucleotide sequence ID" value="NZ_CBTJ020000024.1"/>
</dbReference>